<reference evidence="3 4" key="1">
    <citation type="submission" date="2024-09" db="EMBL/GenBank/DDBJ databases">
        <authorList>
            <person name="Sun Q."/>
            <person name="Mori K."/>
        </authorList>
    </citation>
    <scope>NUCLEOTIDE SEQUENCE [LARGE SCALE GENOMIC DNA]</scope>
    <source>
        <strain evidence="3 4">TBRC 5777</strain>
    </source>
</reference>
<proteinExistence type="predicted"/>
<dbReference type="Pfam" id="PF04402">
    <property type="entry name" value="SIMPL"/>
    <property type="match status" value="1"/>
</dbReference>
<feature type="region of interest" description="Disordered" evidence="1">
    <location>
        <begin position="28"/>
        <end position="57"/>
    </location>
</feature>
<evidence type="ECO:0000313" key="3">
    <source>
        <dbReference type="EMBL" id="MFC0410902.1"/>
    </source>
</evidence>
<accession>A0ABV6JYU4</accession>
<dbReference type="InterPro" id="IPR007497">
    <property type="entry name" value="SIMPL/DUF541"/>
</dbReference>
<name>A0ABV6JYU4_9PROT</name>
<gene>
    <name evidence="3" type="ORF">ACFFGY_21875</name>
</gene>
<dbReference type="InterPro" id="IPR052022">
    <property type="entry name" value="26kDa_periplasmic_antigen"/>
</dbReference>
<keyword evidence="2" id="KW-0732">Signal</keyword>
<sequence>MTPIRHPALVRRLGLLTLLALAPAGAGAQTAADSQPQPQVETRTAAPIPAPASPGTPVQAIQPGVIVVAAEARRRLPATVSDATVSIEVHGRDIPATASALAQRATTLLNYLRAQGAERLRTESTSFDPETQEVRNQPNRITGYTGRTSVSFRTVPDRLPALLSGSLENGGSGLAQSGSSPREEEVEAAREELAAEATRTALRRAGAIAKAAGTALGPIARIEVDPAAIPRPPVYGNLAMARAVPPPPMATEAGESEVVAQVQVTVRLGAPAP</sequence>
<feature type="chain" id="PRO_5046044475" evidence="2">
    <location>
        <begin position="29"/>
        <end position="273"/>
    </location>
</feature>
<keyword evidence="4" id="KW-1185">Reference proteome</keyword>
<protein>
    <submittedName>
        <fullName evidence="3">SIMPL domain-containing protein</fullName>
    </submittedName>
</protein>
<dbReference type="Proteomes" id="UP001589865">
    <property type="component" value="Unassembled WGS sequence"/>
</dbReference>
<evidence type="ECO:0000256" key="2">
    <source>
        <dbReference type="SAM" id="SignalP"/>
    </source>
</evidence>
<feature type="compositionally biased region" description="Basic and acidic residues" evidence="1">
    <location>
        <begin position="181"/>
        <end position="191"/>
    </location>
</feature>
<evidence type="ECO:0000313" key="4">
    <source>
        <dbReference type="Proteomes" id="UP001589865"/>
    </source>
</evidence>
<dbReference type="EMBL" id="JBHLUN010000021">
    <property type="protein sequence ID" value="MFC0410902.1"/>
    <property type="molecule type" value="Genomic_DNA"/>
</dbReference>
<dbReference type="Gene3D" id="3.30.110.170">
    <property type="entry name" value="Protein of unknown function (DUF541), domain 1"/>
    <property type="match status" value="1"/>
</dbReference>
<dbReference type="RefSeq" id="WP_377046661.1">
    <property type="nucleotide sequence ID" value="NZ_JBHLUN010000021.1"/>
</dbReference>
<comment type="caution">
    <text evidence="3">The sequence shown here is derived from an EMBL/GenBank/DDBJ whole genome shotgun (WGS) entry which is preliminary data.</text>
</comment>
<feature type="signal peptide" evidence="2">
    <location>
        <begin position="1"/>
        <end position="28"/>
    </location>
</feature>
<feature type="region of interest" description="Disordered" evidence="1">
    <location>
        <begin position="163"/>
        <end position="191"/>
    </location>
</feature>
<feature type="compositionally biased region" description="Polar residues" evidence="1">
    <location>
        <begin position="33"/>
        <end position="42"/>
    </location>
</feature>
<dbReference type="Gene3D" id="3.30.70.2970">
    <property type="entry name" value="Protein of unknown function (DUF541), domain 2"/>
    <property type="match status" value="1"/>
</dbReference>
<dbReference type="PANTHER" id="PTHR34387">
    <property type="entry name" value="SLR1258 PROTEIN"/>
    <property type="match status" value="1"/>
</dbReference>
<dbReference type="PANTHER" id="PTHR34387:SF1">
    <property type="entry name" value="PERIPLASMIC IMMUNOGENIC PROTEIN"/>
    <property type="match status" value="1"/>
</dbReference>
<organism evidence="3 4">
    <name type="scientific">Roseomonas elaeocarpi</name>
    <dbReference type="NCBI Taxonomy" id="907779"/>
    <lineage>
        <taxon>Bacteria</taxon>
        <taxon>Pseudomonadati</taxon>
        <taxon>Pseudomonadota</taxon>
        <taxon>Alphaproteobacteria</taxon>
        <taxon>Acetobacterales</taxon>
        <taxon>Roseomonadaceae</taxon>
        <taxon>Roseomonas</taxon>
    </lineage>
</organism>
<evidence type="ECO:0000256" key="1">
    <source>
        <dbReference type="SAM" id="MobiDB-lite"/>
    </source>
</evidence>